<accession>A0A2S3XDK3</accession>
<sequence>MMADCCPCQGAANRPGADGHGIGFGGGLKVFVMRFLVVIRPSAARAAHRELALAPTFFSGQLFLRILRANVLAHGSVSRRTNLAGLPLRLTQRPGFLGSHQVAINHVLDCVPSTVGPLDGTMPCQLCLSSLRPSLRCLLTGERLGFLVD</sequence>
<reference evidence="1 2" key="1">
    <citation type="submission" date="2016-08" db="EMBL/GenBank/DDBJ databases">
        <authorList>
            <person name="Seilhamer J.J."/>
        </authorList>
    </citation>
    <scope>NUCLEOTIDE SEQUENCE [LARGE SCALE GENOMIC DNA]</scope>
    <source>
        <strain evidence="1 2">KH-18-2</strain>
    </source>
</reference>
<comment type="caution">
    <text evidence="1">The sequence shown here is derived from an EMBL/GenBank/DDBJ whole genome shotgun (WGS) entry which is preliminary data.</text>
</comment>
<dbReference type="AlphaFoldDB" id="A0A2S3XDK3"/>
<dbReference type="Proteomes" id="UP000237378">
    <property type="component" value="Unassembled WGS sequence"/>
</dbReference>
<evidence type="ECO:0000313" key="1">
    <source>
        <dbReference type="EMBL" id="POG13676.1"/>
    </source>
</evidence>
<organism evidence="1 2">
    <name type="scientific">Pseudomonas putida</name>
    <name type="common">Arthrobacter siderocapsulatus</name>
    <dbReference type="NCBI Taxonomy" id="303"/>
    <lineage>
        <taxon>Bacteria</taxon>
        <taxon>Pseudomonadati</taxon>
        <taxon>Pseudomonadota</taxon>
        <taxon>Gammaproteobacteria</taxon>
        <taxon>Pseudomonadales</taxon>
        <taxon>Pseudomonadaceae</taxon>
        <taxon>Pseudomonas</taxon>
    </lineage>
</organism>
<reference evidence="1 2" key="2">
    <citation type="submission" date="2018-03" db="EMBL/GenBank/DDBJ databases">
        <title>Draft genome of Pseudomonas putida strain KH-18-2.</title>
        <authorList>
            <person name="Yoshizawa S."/>
            <person name="Khan N.H."/>
            <person name="Nishimura M."/>
            <person name="Chiura H.X."/>
            <person name="Ogura Y."/>
            <person name="Hayashi T."/>
            <person name="Kogure K."/>
        </authorList>
    </citation>
    <scope>NUCLEOTIDE SEQUENCE [LARGE SCALE GENOMIC DNA]</scope>
    <source>
        <strain evidence="1 2">KH-18-2</strain>
    </source>
</reference>
<dbReference type="EMBL" id="MING01000019">
    <property type="protein sequence ID" value="POG13676.1"/>
    <property type="molecule type" value="Genomic_DNA"/>
</dbReference>
<evidence type="ECO:0000313" key="2">
    <source>
        <dbReference type="Proteomes" id="UP000237378"/>
    </source>
</evidence>
<protein>
    <submittedName>
        <fullName evidence="1">Uncharacterized protein</fullName>
    </submittedName>
</protein>
<proteinExistence type="predicted"/>
<gene>
    <name evidence="1" type="ORF">BGP82_04295</name>
</gene>
<name>A0A2S3XDK3_PSEPU</name>